<dbReference type="SUPFAM" id="SSF56300">
    <property type="entry name" value="Metallo-dependent phosphatases"/>
    <property type="match status" value="1"/>
</dbReference>
<name>A0A0R1PXN6_9LACO</name>
<dbReference type="AlphaFoldDB" id="A0A0R1PXN6"/>
<dbReference type="Proteomes" id="UP000051155">
    <property type="component" value="Unassembled WGS sequence"/>
</dbReference>
<organism evidence="1 2">
    <name type="scientific">Liquorilactobacillus uvarum DSM 19971</name>
    <dbReference type="NCBI Taxonomy" id="1423812"/>
    <lineage>
        <taxon>Bacteria</taxon>
        <taxon>Bacillati</taxon>
        <taxon>Bacillota</taxon>
        <taxon>Bacilli</taxon>
        <taxon>Lactobacillales</taxon>
        <taxon>Lactobacillaceae</taxon>
        <taxon>Liquorilactobacillus</taxon>
    </lineage>
</organism>
<protein>
    <submittedName>
        <fullName evidence="1">Phosphoesterase or phosphohydrolase</fullName>
    </submittedName>
</protein>
<dbReference type="GO" id="GO:0016787">
    <property type="term" value="F:hydrolase activity"/>
    <property type="evidence" value="ECO:0007669"/>
    <property type="project" value="UniProtKB-KW"/>
</dbReference>
<keyword evidence="1" id="KW-0378">Hydrolase</keyword>
<dbReference type="Gene3D" id="3.60.21.10">
    <property type="match status" value="1"/>
</dbReference>
<dbReference type="OrthoDB" id="5380073at2"/>
<dbReference type="RefSeq" id="WP_057737345.1">
    <property type="nucleotide sequence ID" value="NZ_AZEG01000013.1"/>
</dbReference>
<sequence>MLFFTSDTHFFDEKLAHDTHFAQRNYLNAAEMNRNIINNWNNVVSPNDVVYHLGDVGMVDSNHTGFTKLSSTLNELNGQINIIKGNHDTRDFFKFLQKNNYQLENGKMKFILHDVGCIIKFNHHQFFLTHYPLMLGISKNSINLHGHVHNYSINTAYNINVGVDTPESEYLDREICFGAPFSSEDILKMLETKKAIFKDKK</sequence>
<proteinExistence type="predicted"/>
<keyword evidence="2" id="KW-1185">Reference proteome</keyword>
<gene>
    <name evidence="1" type="ORF">FD20_GL000526</name>
</gene>
<accession>A0A0R1PXN6</accession>
<dbReference type="STRING" id="1423812.FD20_GL000526"/>
<comment type="caution">
    <text evidence="1">The sequence shown here is derived from an EMBL/GenBank/DDBJ whole genome shotgun (WGS) entry which is preliminary data.</text>
</comment>
<dbReference type="EMBL" id="AZEG01000013">
    <property type="protein sequence ID" value="KRL37344.1"/>
    <property type="molecule type" value="Genomic_DNA"/>
</dbReference>
<dbReference type="PATRIC" id="fig|1423812.3.peg.555"/>
<reference evidence="1 2" key="1">
    <citation type="journal article" date="2015" name="Genome Announc.">
        <title>Expanding the biotechnology potential of lactobacilli through comparative genomics of 213 strains and associated genera.</title>
        <authorList>
            <person name="Sun Z."/>
            <person name="Harris H.M."/>
            <person name="McCann A."/>
            <person name="Guo C."/>
            <person name="Argimon S."/>
            <person name="Zhang W."/>
            <person name="Yang X."/>
            <person name="Jeffery I.B."/>
            <person name="Cooney J.C."/>
            <person name="Kagawa T.F."/>
            <person name="Liu W."/>
            <person name="Song Y."/>
            <person name="Salvetti E."/>
            <person name="Wrobel A."/>
            <person name="Rasinkangas P."/>
            <person name="Parkhill J."/>
            <person name="Rea M.C."/>
            <person name="O'Sullivan O."/>
            <person name="Ritari J."/>
            <person name="Douillard F.P."/>
            <person name="Paul Ross R."/>
            <person name="Yang R."/>
            <person name="Briner A.E."/>
            <person name="Felis G.E."/>
            <person name="de Vos W.M."/>
            <person name="Barrangou R."/>
            <person name="Klaenhammer T.R."/>
            <person name="Caufield P.W."/>
            <person name="Cui Y."/>
            <person name="Zhang H."/>
            <person name="O'Toole P.W."/>
        </authorList>
    </citation>
    <scope>NUCLEOTIDE SEQUENCE [LARGE SCALE GENOMIC DNA]</scope>
    <source>
        <strain evidence="1 2">DSM 19971</strain>
    </source>
</reference>
<dbReference type="InterPro" id="IPR029052">
    <property type="entry name" value="Metallo-depent_PP-like"/>
</dbReference>
<evidence type="ECO:0000313" key="2">
    <source>
        <dbReference type="Proteomes" id="UP000051155"/>
    </source>
</evidence>
<evidence type="ECO:0000313" key="1">
    <source>
        <dbReference type="EMBL" id="KRL37344.1"/>
    </source>
</evidence>